<dbReference type="Pfam" id="PF04138">
    <property type="entry name" value="GtrA_DPMS_TM"/>
    <property type="match status" value="1"/>
</dbReference>
<organism evidence="8 9">
    <name type="scientific">Nocardioides islandensis</name>
    <dbReference type="NCBI Taxonomy" id="433663"/>
    <lineage>
        <taxon>Bacteria</taxon>
        <taxon>Bacillati</taxon>
        <taxon>Actinomycetota</taxon>
        <taxon>Actinomycetes</taxon>
        <taxon>Propionibacteriales</taxon>
        <taxon>Nocardioidaceae</taxon>
        <taxon>Nocardioides</taxon>
    </lineage>
</organism>
<reference evidence="8" key="1">
    <citation type="submission" date="2020-11" db="EMBL/GenBank/DDBJ databases">
        <title>Nocardioides sp. nov., isolated from Soil of Cynanchum wilfordii Hemsley rhizosphere.</title>
        <authorList>
            <person name="Lee J.-S."/>
            <person name="Suh M.K."/>
            <person name="Kim J.-S."/>
        </authorList>
    </citation>
    <scope>NUCLEOTIDE SEQUENCE</scope>
    <source>
        <strain evidence="8">KCTC 19275</strain>
    </source>
</reference>
<feature type="domain" description="GtrA/DPMS transmembrane" evidence="7">
    <location>
        <begin position="19"/>
        <end position="139"/>
    </location>
</feature>
<evidence type="ECO:0000256" key="2">
    <source>
        <dbReference type="ARBA" id="ARBA00009399"/>
    </source>
</evidence>
<keyword evidence="4 6" id="KW-1133">Transmembrane helix</keyword>
<feature type="transmembrane region" description="Helical" evidence="6">
    <location>
        <begin position="118"/>
        <end position="138"/>
    </location>
</feature>
<keyword evidence="9" id="KW-1185">Reference proteome</keyword>
<comment type="subcellular location">
    <subcellularLocation>
        <location evidence="1">Membrane</location>
        <topology evidence="1">Multi-pass membrane protein</topology>
    </subcellularLocation>
</comment>
<keyword evidence="5 6" id="KW-0472">Membrane</keyword>
<feature type="transmembrane region" description="Helical" evidence="6">
    <location>
        <begin position="81"/>
        <end position="98"/>
    </location>
</feature>
<feature type="transmembrane region" description="Helical" evidence="6">
    <location>
        <begin position="21"/>
        <end position="41"/>
    </location>
</feature>
<dbReference type="EMBL" id="JADKPN010000022">
    <property type="protein sequence ID" value="MBF4766057.1"/>
    <property type="molecule type" value="Genomic_DNA"/>
</dbReference>
<dbReference type="PANTHER" id="PTHR38459:SF1">
    <property type="entry name" value="PROPHAGE BACTOPRENOL-LINKED GLUCOSE TRANSLOCASE HOMOLOG"/>
    <property type="match status" value="1"/>
</dbReference>
<keyword evidence="3 6" id="KW-0812">Transmembrane</keyword>
<dbReference type="PANTHER" id="PTHR38459">
    <property type="entry name" value="PROPHAGE BACTOPRENOL-LINKED GLUCOSE TRANSLOCASE HOMOLOG"/>
    <property type="match status" value="1"/>
</dbReference>
<evidence type="ECO:0000256" key="4">
    <source>
        <dbReference type="ARBA" id="ARBA00022989"/>
    </source>
</evidence>
<dbReference type="AlphaFoldDB" id="A0A930VK75"/>
<dbReference type="InterPro" id="IPR007267">
    <property type="entry name" value="GtrA_DPMS_TM"/>
</dbReference>
<proteinExistence type="inferred from homology"/>
<protein>
    <submittedName>
        <fullName evidence="8">GtrA family protein</fullName>
    </submittedName>
</protein>
<dbReference type="RefSeq" id="WP_194709240.1">
    <property type="nucleotide sequence ID" value="NZ_JADKPN010000022.1"/>
</dbReference>
<comment type="caution">
    <text evidence="8">The sequence shown here is derived from an EMBL/GenBank/DDBJ whole genome shotgun (WGS) entry which is preliminary data.</text>
</comment>
<evidence type="ECO:0000313" key="8">
    <source>
        <dbReference type="EMBL" id="MBF4766057.1"/>
    </source>
</evidence>
<comment type="similarity">
    <text evidence="2">Belongs to the GtrA family.</text>
</comment>
<gene>
    <name evidence="8" type="ORF">ISU07_23215</name>
</gene>
<evidence type="ECO:0000256" key="1">
    <source>
        <dbReference type="ARBA" id="ARBA00004141"/>
    </source>
</evidence>
<evidence type="ECO:0000256" key="5">
    <source>
        <dbReference type="ARBA" id="ARBA00023136"/>
    </source>
</evidence>
<dbReference type="Proteomes" id="UP000640489">
    <property type="component" value="Unassembled WGS sequence"/>
</dbReference>
<name>A0A930VK75_9ACTN</name>
<evidence type="ECO:0000256" key="3">
    <source>
        <dbReference type="ARBA" id="ARBA00022692"/>
    </source>
</evidence>
<evidence type="ECO:0000259" key="7">
    <source>
        <dbReference type="Pfam" id="PF04138"/>
    </source>
</evidence>
<sequence>MIETSPARRPGRVRRLSTYTAGSVIAAGCSELALVVCYGLLDLAPAVSSTVAWLAGAIPNYWLNRSWTWQRKGRPSLTREVLPYVAIILVTLVLAALVTRGVDSWLRGADVSGTTRTVAVAAAFLGVYVIMFAVRYVLLDRLFRSEERP</sequence>
<dbReference type="InterPro" id="IPR051401">
    <property type="entry name" value="GtrA_CellWall_Glycosyl"/>
</dbReference>
<evidence type="ECO:0000313" key="9">
    <source>
        <dbReference type="Proteomes" id="UP000640489"/>
    </source>
</evidence>
<dbReference type="GO" id="GO:0000271">
    <property type="term" value="P:polysaccharide biosynthetic process"/>
    <property type="evidence" value="ECO:0007669"/>
    <property type="project" value="InterPro"/>
</dbReference>
<evidence type="ECO:0000256" key="6">
    <source>
        <dbReference type="SAM" id="Phobius"/>
    </source>
</evidence>
<accession>A0A930VK75</accession>
<feature type="transmembrane region" description="Helical" evidence="6">
    <location>
        <begin position="47"/>
        <end position="63"/>
    </location>
</feature>
<dbReference type="GO" id="GO:0005886">
    <property type="term" value="C:plasma membrane"/>
    <property type="evidence" value="ECO:0007669"/>
    <property type="project" value="TreeGrafter"/>
</dbReference>